<protein>
    <submittedName>
        <fullName evidence="1">Uncharacterized protein</fullName>
    </submittedName>
</protein>
<comment type="caution">
    <text evidence="1">The sequence shown here is derived from an EMBL/GenBank/DDBJ whole genome shotgun (WGS) entry which is preliminary data.</text>
</comment>
<accession>A0ACB9GDD7</accession>
<reference evidence="2" key="1">
    <citation type="journal article" date="2022" name="Mol. Ecol. Resour.">
        <title>The genomes of chicory, endive, great burdock and yacon provide insights into Asteraceae palaeo-polyploidization history and plant inulin production.</title>
        <authorList>
            <person name="Fan W."/>
            <person name="Wang S."/>
            <person name="Wang H."/>
            <person name="Wang A."/>
            <person name="Jiang F."/>
            <person name="Liu H."/>
            <person name="Zhao H."/>
            <person name="Xu D."/>
            <person name="Zhang Y."/>
        </authorList>
    </citation>
    <scope>NUCLEOTIDE SEQUENCE [LARGE SCALE GENOMIC DNA]</scope>
    <source>
        <strain evidence="2">cv. Punajuju</strain>
    </source>
</reference>
<proteinExistence type="predicted"/>
<keyword evidence="2" id="KW-1185">Reference proteome</keyword>
<evidence type="ECO:0000313" key="1">
    <source>
        <dbReference type="EMBL" id="KAI3781105.1"/>
    </source>
</evidence>
<evidence type="ECO:0000313" key="2">
    <source>
        <dbReference type="Proteomes" id="UP001055811"/>
    </source>
</evidence>
<dbReference type="Proteomes" id="UP001055811">
    <property type="component" value="Linkage Group LG02"/>
</dbReference>
<organism evidence="1 2">
    <name type="scientific">Cichorium intybus</name>
    <name type="common">Chicory</name>
    <dbReference type="NCBI Taxonomy" id="13427"/>
    <lineage>
        <taxon>Eukaryota</taxon>
        <taxon>Viridiplantae</taxon>
        <taxon>Streptophyta</taxon>
        <taxon>Embryophyta</taxon>
        <taxon>Tracheophyta</taxon>
        <taxon>Spermatophyta</taxon>
        <taxon>Magnoliopsida</taxon>
        <taxon>eudicotyledons</taxon>
        <taxon>Gunneridae</taxon>
        <taxon>Pentapetalae</taxon>
        <taxon>asterids</taxon>
        <taxon>campanulids</taxon>
        <taxon>Asterales</taxon>
        <taxon>Asteraceae</taxon>
        <taxon>Cichorioideae</taxon>
        <taxon>Cichorieae</taxon>
        <taxon>Cichoriinae</taxon>
        <taxon>Cichorium</taxon>
    </lineage>
</organism>
<dbReference type="EMBL" id="CM042010">
    <property type="protein sequence ID" value="KAI3781105.1"/>
    <property type="molecule type" value="Genomic_DNA"/>
</dbReference>
<reference evidence="1 2" key="2">
    <citation type="journal article" date="2022" name="Mol. Ecol. Resour.">
        <title>The genomes of chicory, endive, great burdock and yacon provide insights into Asteraceae paleo-polyploidization history and plant inulin production.</title>
        <authorList>
            <person name="Fan W."/>
            <person name="Wang S."/>
            <person name="Wang H."/>
            <person name="Wang A."/>
            <person name="Jiang F."/>
            <person name="Liu H."/>
            <person name="Zhao H."/>
            <person name="Xu D."/>
            <person name="Zhang Y."/>
        </authorList>
    </citation>
    <scope>NUCLEOTIDE SEQUENCE [LARGE SCALE GENOMIC DNA]</scope>
    <source>
        <strain evidence="2">cv. Punajuju</strain>
        <tissue evidence="1">Leaves</tissue>
    </source>
</reference>
<gene>
    <name evidence="1" type="ORF">L2E82_11106</name>
</gene>
<name>A0ACB9GDD7_CICIN</name>
<sequence>MMIPTPPGSAARGTSGFDGSNVADSHPSSLPLISLNGQTFGKHDVHSKMADLFFQCVEDSWITYKEVPEAILCKVFELVRTL</sequence>